<accession>A0A3L7J4E3</accession>
<evidence type="ECO:0000256" key="1">
    <source>
        <dbReference type="ARBA" id="ARBA00003937"/>
    </source>
</evidence>
<evidence type="ECO:0000256" key="6">
    <source>
        <dbReference type="ARBA" id="ARBA00022679"/>
    </source>
</evidence>
<feature type="binding site" evidence="12">
    <location>
        <begin position="109"/>
        <end position="110"/>
    </location>
    <ligand>
        <name>CoA</name>
        <dbReference type="ChEBI" id="CHEBI:57287"/>
    </ligand>
</feature>
<feature type="binding site" evidence="13">
    <location>
        <position position="127"/>
    </location>
    <ligand>
        <name>Mg(2+)</name>
        <dbReference type="ChEBI" id="CHEBI:18420"/>
    </ligand>
</feature>
<dbReference type="InterPro" id="IPR003542">
    <property type="entry name" value="Enbac_synth_compD-like"/>
</dbReference>
<keyword evidence="7" id="KW-0259">Enterobactin biosynthesis</keyword>
<protein>
    <recommendedName>
        <fullName evidence="5">Enterobactin synthase component D</fullName>
    </recommendedName>
    <alternativeName>
        <fullName evidence="8">4'-phosphopantetheinyl transferase EntD</fullName>
    </alternativeName>
    <alternativeName>
        <fullName evidence="9">Enterochelin synthase D</fullName>
    </alternativeName>
</protein>
<feature type="binding site" evidence="12">
    <location>
        <position position="173"/>
    </location>
    <ligand>
        <name>CoA</name>
        <dbReference type="ChEBI" id="CHEBI:57287"/>
    </ligand>
</feature>
<dbReference type="InterPro" id="IPR008278">
    <property type="entry name" value="4-PPantetheinyl_Trfase_dom"/>
</dbReference>
<sequence>MPTAPVLSQIRLGGRTVFLLNFADETAGALETHACDVLSRDELTLWRGFPLARKRREWLAGRMAAKAALQADRLERGLEPLPFRTLPVLPDDGRSGPVQSPLDGCLTISHSGTMAAAAHSDTPIGIDIERLRAFTPAVIQQFVSPTESRLLGPCPDDDPRLTLLWSAKEAVLKARRARNLTKIRQIEWRGWNCSGAMEMREHGLPVSGVFAGFWRGHAVAVASARRLPEARAA</sequence>
<comment type="similarity">
    <text evidence="3">Belongs to the P-Pant transferase superfamily. EntD family.</text>
</comment>
<evidence type="ECO:0000256" key="11">
    <source>
        <dbReference type="ARBA" id="ARBA00049191"/>
    </source>
</evidence>
<dbReference type="GO" id="GO:0009239">
    <property type="term" value="P:enterobactin biosynthetic process"/>
    <property type="evidence" value="ECO:0007669"/>
    <property type="project" value="UniProtKB-UniPathway"/>
</dbReference>
<evidence type="ECO:0000256" key="4">
    <source>
        <dbReference type="ARBA" id="ARBA00011503"/>
    </source>
</evidence>
<evidence type="ECO:0000256" key="2">
    <source>
        <dbReference type="ARBA" id="ARBA00004993"/>
    </source>
</evidence>
<dbReference type="EMBL" id="RCWN01000002">
    <property type="protein sequence ID" value="RLQ85195.1"/>
    <property type="molecule type" value="Genomic_DNA"/>
</dbReference>
<comment type="pathway">
    <text evidence="2">Siderophore biosynthesis; enterobactin biosynthesis.</text>
</comment>
<evidence type="ECO:0000256" key="3">
    <source>
        <dbReference type="ARBA" id="ARBA00008342"/>
    </source>
</evidence>
<evidence type="ECO:0000256" key="5">
    <source>
        <dbReference type="ARBA" id="ARBA00019087"/>
    </source>
</evidence>
<dbReference type="Pfam" id="PF01648">
    <property type="entry name" value="ACPS"/>
    <property type="match status" value="1"/>
</dbReference>
<evidence type="ECO:0000256" key="12">
    <source>
        <dbReference type="PIRSR" id="PIRSR603542-1"/>
    </source>
</evidence>
<comment type="cofactor">
    <cofactor evidence="13">
        <name>Mg(2+)</name>
        <dbReference type="ChEBI" id="CHEBI:18420"/>
    </cofactor>
</comment>
<dbReference type="SUPFAM" id="SSF56214">
    <property type="entry name" value="4'-phosphopantetheinyl transferase"/>
    <property type="match status" value="2"/>
</dbReference>
<proteinExistence type="inferred from homology"/>
<evidence type="ECO:0000256" key="7">
    <source>
        <dbReference type="ARBA" id="ARBA00023191"/>
    </source>
</evidence>
<evidence type="ECO:0000259" key="14">
    <source>
        <dbReference type="Pfam" id="PF01648"/>
    </source>
</evidence>
<feature type="binding site" evidence="13">
    <location>
        <position position="129"/>
    </location>
    <ligand>
        <name>Mg(2+)</name>
        <dbReference type="ChEBI" id="CHEBI:18420"/>
    </ligand>
</feature>
<evidence type="ECO:0000313" key="15">
    <source>
        <dbReference type="EMBL" id="RLQ85195.1"/>
    </source>
</evidence>
<feature type="binding site" evidence="12">
    <location>
        <position position="169"/>
    </location>
    <ligand>
        <name>CoA</name>
        <dbReference type="ChEBI" id="CHEBI:57287"/>
    </ligand>
</feature>
<keyword evidence="13" id="KW-0479">Metal-binding</keyword>
<feature type="domain" description="4'-phosphopantetheinyl transferase" evidence="14">
    <location>
        <begin position="123"/>
        <end position="192"/>
    </location>
</feature>
<reference evidence="15 16" key="1">
    <citation type="submission" date="2018-10" db="EMBL/GenBank/DDBJ databases">
        <title>Notoacmeibacter sp. M2BS9Y-3-1, whole genome shotgun sequence.</title>
        <authorList>
            <person name="Tuo L."/>
        </authorList>
    </citation>
    <scope>NUCLEOTIDE SEQUENCE [LARGE SCALE GENOMIC DNA]</scope>
    <source>
        <strain evidence="15 16">M2BS9Y-3-1</strain>
    </source>
</reference>
<comment type="subunit">
    <text evidence="4">EntB, EntD, EntE, and EntF form a multienzyme complex called enterobactin synthase.</text>
</comment>
<dbReference type="GO" id="GO:0008897">
    <property type="term" value="F:holo-[acyl-carrier-protein] synthase activity"/>
    <property type="evidence" value="ECO:0007669"/>
    <property type="project" value="InterPro"/>
</dbReference>
<dbReference type="GO" id="GO:0009366">
    <property type="term" value="C:enterobactin synthetase complex"/>
    <property type="evidence" value="ECO:0007669"/>
    <property type="project" value="InterPro"/>
</dbReference>
<dbReference type="InterPro" id="IPR037143">
    <property type="entry name" value="4-PPantetheinyl_Trfase_dom_sf"/>
</dbReference>
<organism evidence="15 16">
    <name type="scientific">Notoacmeibacter ruber</name>
    <dbReference type="NCBI Taxonomy" id="2670375"/>
    <lineage>
        <taxon>Bacteria</taxon>
        <taxon>Pseudomonadati</taxon>
        <taxon>Pseudomonadota</taxon>
        <taxon>Alphaproteobacteria</taxon>
        <taxon>Hyphomicrobiales</taxon>
        <taxon>Notoacmeibacteraceae</taxon>
        <taxon>Notoacmeibacter</taxon>
    </lineage>
</organism>
<dbReference type="GO" id="GO:0000287">
    <property type="term" value="F:magnesium ion binding"/>
    <property type="evidence" value="ECO:0007669"/>
    <property type="project" value="InterPro"/>
</dbReference>
<comment type="catalytic activity">
    <reaction evidence="10">
        <text>apo-[aryl-carrier protein] + CoA = holo-[aryl-carrier protein] + adenosine 3',5'-bisphosphate + H(+)</text>
        <dbReference type="Rhea" id="RHEA:48404"/>
        <dbReference type="Rhea" id="RHEA-COMP:15903"/>
        <dbReference type="Rhea" id="RHEA-COMP:17557"/>
        <dbReference type="ChEBI" id="CHEBI:15378"/>
        <dbReference type="ChEBI" id="CHEBI:29999"/>
        <dbReference type="ChEBI" id="CHEBI:57287"/>
        <dbReference type="ChEBI" id="CHEBI:58343"/>
        <dbReference type="ChEBI" id="CHEBI:64479"/>
    </reaction>
</comment>
<evidence type="ECO:0000256" key="9">
    <source>
        <dbReference type="ARBA" id="ARBA00031996"/>
    </source>
</evidence>
<gene>
    <name evidence="15" type="ORF">D8780_14620</name>
</gene>
<feature type="binding site" evidence="12">
    <location>
        <position position="127"/>
    </location>
    <ligand>
        <name>CoA</name>
        <dbReference type="ChEBI" id="CHEBI:57287"/>
    </ligand>
</feature>
<evidence type="ECO:0000256" key="13">
    <source>
        <dbReference type="PIRSR" id="PIRSR603542-2"/>
    </source>
</evidence>
<dbReference type="Gene3D" id="3.90.470.20">
    <property type="entry name" value="4'-phosphopantetheinyl transferase domain"/>
    <property type="match status" value="2"/>
</dbReference>
<evidence type="ECO:0000313" key="16">
    <source>
        <dbReference type="Proteomes" id="UP000281094"/>
    </source>
</evidence>
<name>A0A3L7J4E3_9HYPH</name>
<comment type="catalytic activity">
    <reaction evidence="11">
        <text>apo-[peptidyl-carrier protein] + CoA = holo-[peptidyl-carrier protein] + adenosine 3',5'-bisphosphate + H(+)</text>
        <dbReference type="Rhea" id="RHEA:46228"/>
        <dbReference type="Rhea" id="RHEA-COMP:11479"/>
        <dbReference type="Rhea" id="RHEA-COMP:11480"/>
        <dbReference type="ChEBI" id="CHEBI:15378"/>
        <dbReference type="ChEBI" id="CHEBI:29999"/>
        <dbReference type="ChEBI" id="CHEBI:57287"/>
        <dbReference type="ChEBI" id="CHEBI:58343"/>
        <dbReference type="ChEBI" id="CHEBI:64479"/>
    </reaction>
</comment>
<dbReference type="RefSeq" id="WP_121646612.1">
    <property type="nucleotide sequence ID" value="NZ_RCWN01000002.1"/>
</dbReference>
<dbReference type="UniPathway" id="UPA00017"/>
<keyword evidence="13" id="KW-0460">Magnesium</keyword>
<dbReference type="Proteomes" id="UP000281094">
    <property type="component" value="Unassembled WGS sequence"/>
</dbReference>
<evidence type="ECO:0000256" key="8">
    <source>
        <dbReference type="ARBA" id="ARBA00029894"/>
    </source>
</evidence>
<feature type="binding site" evidence="13">
    <location>
        <position position="128"/>
    </location>
    <ligand>
        <name>Mg(2+)</name>
        <dbReference type="ChEBI" id="CHEBI:18420"/>
    </ligand>
</feature>
<feature type="binding site" evidence="12">
    <location>
        <position position="62"/>
    </location>
    <ligand>
        <name>CoA</name>
        <dbReference type="ChEBI" id="CHEBI:57287"/>
    </ligand>
</feature>
<dbReference type="PRINTS" id="PR01399">
    <property type="entry name" value="ENTSNTHTASED"/>
</dbReference>
<keyword evidence="16" id="KW-1185">Reference proteome</keyword>
<evidence type="ECO:0000256" key="10">
    <source>
        <dbReference type="ARBA" id="ARBA00049176"/>
    </source>
</evidence>
<comment type="function">
    <text evidence="1">Involved in the biosynthesis of the siderophore enterobactin (enterochelin), which is a macrocyclic trimeric lactone of N-(2,3-dihydroxybenzoyl)-serine. The serine trilactone serves as a scaffolding for the three catechol functionalities that provide hexadentate coordination for the tightly ligated iron(2+) atoms. Plays an essential role in the assembly of the enterobactin by catalyzing the transfer of the 4'-phosphopantetheine (Ppant) moiety from coenzyme A to the apo-domains of both EntB (ArCP domain) and EntF (PCP domain) to yield their holo-forms which make them competent for the activation of 2,3-dihydroxybenzoate (DHB) and L-serine, respectively.</text>
</comment>
<keyword evidence="6 15" id="KW-0808">Transferase</keyword>
<dbReference type="AlphaFoldDB" id="A0A3L7J4E3"/>
<comment type="caution">
    <text evidence="15">The sequence shown here is derived from an EMBL/GenBank/DDBJ whole genome shotgun (WGS) entry which is preliminary data.</text>
</comment>